<dbReference type="Proteomes" id="UP000321393">
    <property type="component" value="Unassembled WGS sequence"/>
</dbReference>
<proteinExistence type="predicted"/>
<evidence type="ECO:0000313" key="1">
    <source>
        <dbReference type="EMBL" id="KAA0055421.1"/>
    </source>
</evidence>
<name>A0A5A7UPE0_CUCMM</name>
<dbReference type="EMBL" id="SSTE01008544">
    <property type="protein sequence ID" value="KAA0055421.1"/>
    <property type="molecule type" value="Genomic_DNA"/>
</dbReference>
<evidence type="ECO:0000313" key="2">
    <source>
        <dbReference type="EMBL" id="TYK22310.1"/>
    </source>
</evidence>
<accession>A0A5A7UPE0</accession>
<dbReference type="Proteomes" id="UP000321947">
    <property type="component" value="Unassembled WGS sequence"/>
</dbReference>
<sequence>MFLHIRVQNFHEGSFKCKTEDFTNAPPTLRIAMLLFRVQDRRFHRCILIFKLKGFINTSSYSSLNMLHLCLLIFKLEGFIETFSYLNSKVLSSKSQKKTFIIASQANLKTLGFIDTDAALSSLKKRRCKNNSTSSPICCSLERTTMAQLCLCLSKMTSKVQLSLPFYKMTMMVQLCLSLSKTSDCSTRKLDPTANARSSPNKSWIADSEAAQRCLIAPTRAVDLMKNT</sequence>
<evidence type="ECO:0000313" key="4">
    <source>
        <dbReference type="Proteomes" id="UP000321947"/>
    </source>
</evidence>
<reference evidence="3 4" key="1">
    <citation type="submission" date="2019-08" db="EMBL/GenBank/DDBJ databases">
        <title>Draft genome sequences of two oriental melons (Cucumis melo L. var makuwa).</title>
        <authorList>
            <person name="Kwon S.-Y."/>
        </authorList>
    </citation>
    <scope>NUCLEOTIDE SEQUENCE [LARGE SCALE GENOMIC DNA]</scope>
    <source>
        <strain evidence="4">cv. Chang Bougi</strain>
        <strain evidence="3">cv. SW 3</strain>
        <tissue evidence="1">Leaf</tissue>
    </source>
</reference>
<dbReference type="EMBL" id="SSTD01005075">
    <property type="protein sequence ID" value="TYK22310.1"/>
    <property type="molecule type" value="Genomic_DNA"/>
</dbReference>
<organism evidence="1 3">
    <name type="scientific">Cucumis melo var. makuwa</name>
    <name type="common">Oriental melon</name>
    <dbReference type="NCBI Taxonomy" id="1194695"/>
    <lineage>
        <taxon>Eukaryota</taxon>
        <taxon>Viridiplantae</taxon>
        <taxon>Streptophyta</taxon>
        <taxon>Embryophyta</taxon>
        <taxon>Tracheophyta</taxon>
        <taxon>Spermatophyta</taxon>
        <taxon>Magnoliopsida</taxon>
        <taxon>eudicotyledons</taxon>
        <taxon>Gunneridae</taxon>
        <taxon>Pentapetalae</taxon>
        <taxon>rosids</taxon>
        <taxon>fabids</taxon>
        <taxon>Cucurbitales</taxon>
        <taxon>Cucurbitaceae</taxon>
        <taxon>Benincaseae</taxon>
        <taxon>Cucumis</taxon>
    </lineage>
</organism>
<comment type="caution">
    <text evidence="1">The sequence shown here is derived from an EMBL/GenBank/DDBJ whole genome shotgun (WGS) entry which is preliminary data.</text>
</comment>
<gene>
    <name evidence="2" type="ORF">E5676_scaffold1428G00130</name>
    <name evidence="1" type="ORF">E6C27_scaffold80G002730</name>
</gene>
<dbReference type="AlphaFoldDB" id="A0A5A7UPE0"/>
<protein>
    <submittedName>
        <fullName evidence="1">Uncharacterized protein</fullName>
    </submittedName>
</protein>
<evidence type="ECO:0000313" key="3">
    <source>
        <dbReference type="Proteomes" id="UP000321393"/>
    </source>
</evidence>